<reference evidence="4" key="1">
    <citation type="journal article" date="2021" name="PeerJ">
        <title>Extensive microbial diversity within the chicken gut microbiome revealed by metagenomics and culture.</title>
        <authorList>
            <person name="Gilroy R."/>
            <person name="Ravi A."/>
            <person name="Getino M."/>
            <person name="Pursley I."/>
            <person name="Horton D.L."/>
            <person name="Alikhan N.F."/>
            <person name="Baker D."/>
            <person name="Gharbi K."/>
            <person name="Hall N."/>
            <person name="Watson M."/>
            <person name="Adriaenssens E.M."/>
            <person name="Foster-Nyarko E."/>
            <person name="Jarju S."/>
            <person name="Secka A."/>
            <person name="Antonio M."/>
            <person name="Oren A."/>
            <person name="Chaudhuri R.R."/>
            <person name="La Ragione R."/>
            <person name="Hildebrand F."/>
            <person name="Pallen M.J."/>
        </authorList>
    </citation>
    <scope>NUCLEOTIDE SEQUENCE</scope>
    <source>
        <strain evidence="4">CHK186-16707</strain>
    </source>
</reference>
<dbReference type="Gene3D" id="2.40.160.20">
    <property type="match status" value="1"/>
</dbReference>
<evidence type="ECO:0000313" key="4">
    <source>
        <dbReference type="EMBL" id="HJA09222.1"/>
    </source>
</evidence>
<protein>
    <submittedName>
        <fullName evidence="4">Outer membrane beta-barrel protein</fullName>
    </submittedName>
</protein>
<evidence type="ECO:0000259" key="3">
    <source>
        <dbReference type="Pfam" id="PF13505"/>
    </source>
</evidence>
<dbReference type="Proteomes" id="UP000824225">
    <property type="component" value="Unassembled WGS sequence"/>
</dbReference>
<comment type="caution">
    <text evidence="4">The sequence shown here is derived from an EMBL/GenBank/DDBJ whole genome shotgun (WGS) entry which is preliminary data.</text>
</comment>
<dbReference type="NCBIfam" id="TIGR01414">
    <property type="entry name" value="autotrans_barl"/>
    <property type="match status" value="1"/>
</dbReference>
<dbReference type="InterPro" id="IPR011250">
    <property type="entry name" value="OMP/PagP_B-barrel"/>
</dbReference>
<dbReference type="Pfam" id="PF13505">
    <property type="entry name" value="OMP_b-brl"/>
    <property type="match status" value="1"/>
</dbReference>
<sequence length="242" mass="26516">MNIKWKRLHLPAIALAVALLAGNAAPAKAFDFTGIYLAPKFVYGIQVTDGNKQSGTFDYGWKSSEKNVFGGGVALGYNFDPILNCPVRVEVEYLAFGNKQSEKSRRFDSGDILNYSHRIGVQSLMFNAYWDIKTGTRWTPYLGAGLGMGFLSMKTTNHGYDAAGTQNLALSTGYGDRTRFAWNVGAGVAFTVNERLAFDLGYRYADYGRAESKTAVSAGGYTLKGKSDVTMHQFLLSARISF</sequence>
<dbReference type="EMBL" id="DXAN01000027">
    <property type="protein sequence ID" value="HJA09222.1"/>
    <property type="molecule type" value="Genomic_DNA"/>
</dbReference>
<keyword evidence="1 2" id="KW-0732">Signal</keyword>
<feature type="signal peptide" evidence="2">
    <location>
        <begin position="1"/>
        <end position="29"/>
    </location>
</feature>
<name>A0A9D2HEZ7_9BACT</name>
<dbReference type="AlphaFoldDB" id="A0A9D2HEZ7"/>
<gene>
    <name evidence="4" type="ORF">H9962_08560</name>
</gene>
<dbReference type="InterPro" id="IPR006315">
    <property type="entry name" value="OM_autotransptr_brl_dom"/>
</dbReference>
<dbReference type="SUPFAM" id="SSF56925">
    <property type="entry name" value="OMPA-like"/>
    <property type="match status" value="1"/>
</dbReference>
<feature type="domain" description="Outer membrane protein beta-barrel" evidence="3">
    <location>
        <begin position="16"/>
        <end position="239"/>
    </location>
</feature>
<accession>A0A9D2HEZ7</accession>
<organism evidence="4 5">
    <name type="scientific">Candidatus Mailhella merdigallinarum</name>
    <dbReference type="NCBI Taxonomy" id="2838658"/>
    <lineage>
        <taxon>Bacteria</taxon>
        <taxon>Pseudomonadati</taxon>
        <taxon>Thermodesulfobacteriota</taxon>
        <taxon>Desulfovibrionia</taxon>
        <taxon>Desulfovibrionales</taxon>
        <taxon>Desulfovibrionaceae</taxon>
        <taxon>Mailhella</taxon>
    </lineage>
</organism>
<feature type="chain" id="PRO_5039724663" evidence="2">
    <location>
        <begin position="30"/>
        <end position="242"/>
    </location>
</feature>
<evidence type="ECO:0000313" key="5">
    <source>
        <dbReference type="Proteomes" id="UP000824225"/>
    </source>
</evidence>
<dbReference type="GO" id="GO:0019867">
    <property type="term" value="C:outer membrane"/>
    <property type="evidence" value="ECO:0007669"/>
    <property type="project" value="InterPro"/>
</dbReference>
<proteinExistence type="predicted"/>
<evidence type="ECO:0000256" key="1">
    <source>
        <dbReference type="ARBA" id="ARBA00022729"/>
    </source>
</evidence>
<reference evidence="4" key="2">
    <citation type="submission" date="2021-04" db="EMBL/GenBank/DDBJ databases">
        <authorList>
            <person name="Gilroy R."/>
        </authorList>
    </citation>
    <scope>NUCLEOTIDE SEQUENCE</scope>
    <source>
        <strain evidence="4">CHK186-16707</strain>
    </source>
</reference>
<dbReference type="InterPro" id="IPR027385">
    <property type="entry name" value="Beta-barrel_OMP"/>
</dbReference>
<evidence type="ECO:0000256" key="2">
    <source>
        <dbReference type="SAM" id="SignalP"/>
    </source>
</evidence>